<evidence type="ECO:0000313" key="2">
    <source>
        <dbReference type="Proteomes" id="UP000825367"/>
    </source>
</evidence>
<keyword evidence="2" id="KW-1185">Reference proteome</keyword>
<reference evidence="1 2" key="1">
    <citation type="submission" date="2021-07" db="EMBL/GenBank/DDBJ databases">
        <title>Whole genome sequencing of non-tuberculosis mycobacteria type-strains.</title>
        <authorList>
            <person name="Igarashi Y."/>
            <person name="Osugi A."/>
            <person name="Mitarai S."/>
        </authorList>
    </citation>
    <scope>NUCLEOTIDE SEQUENCE [LARGE SCALE GENOMIC DNA]</scope>
    <source>
        <strain evidence="1 2">JCM 16370</strain>
    </source>
</reference>
<name>A0ABX8VN96_9MYCO</name>
<dbReference type="Proteomes" id="UP000825367">
    <property type="component" value="Chromosome"/>
</dbReference>
<protein>
    <submittedName>
        <fullName evidence="1">Uncharacterized protein</fullName>
    </submittedName>
</protein>
<dbReference type="RefSeq" id="WP_096311294.1">
    <property type="nucleotide sequence ID" value="NZ_BAAAVX010000005.1"/>
</dbReference>
<accession>A0ABX8VN96</accession>
<organism evidence="1 2">
    <name type="scientific">Mycolicibacterium pallens</name>
    <dbReference type="NCBI Taxonomy" id="370524"/>
    <lineage>
        <taxon>Bacteria</taxon>
        <taxon>Bacillati</taxon>
        <taxon>Actinomycetota</taxon>
        <taxon>Actinomycetes</taxon>
        <taxon>Mycobacteriales</taxon>
        <taxon>Mycobacteriaceae</taxon>
        <taxon>Mycolicibacterium</taxon>
    </lineage>
</organism>
<dbReference type="EMBL" id="CP080333">
    <property type="protein sequence ID" value="QYL19256.1"/>
    <property type="molecule type" value="Genomic_DNA"/>
</dbReference>
<gene>
    <name evidence="1" type="ORF">K0O64_12675</name>
</gene>
<sequence>MTRYEQYPEDPRLADPEYAERALRGDWTFMSQREEEEFLSAFGSRKERKAIKARRKALKKANKPS</sequence>
<proteinExistence type="predicted"/>
<evidence type="ECO:0000313" key="1">
    <source>
        <dbReference type="EMBL" id="QYL19256.1"/>
    </source>
</evidence>